<dbReference type="InParanoid" id="F8A864"/>
<dbReference type="PANTHER" id="PTHR41786">
    <property type="entry name" value="MOTILITY ACCESSORY FACTOR MAF"/>
    <property type="match status" value="1"/>
</dbReference>
<name>F8A864_THEID</name>
<evidence type="ECO:0000259" key="1">
    <source>
        <dbReference type="Pfam" id="PF01973"/>
    </source>
</evidence>
<dbReference type="Pfam" id="PF20157">
    <property type="entry name" value="Maf_flag10_N"/>
    <property type="match status" value="1"/>
</dbReference>
<gene>
    <name evidence="3" type="ordered locus">Thein_0450</name>
</gene>
<dbReference type="InterPro" id="IPR002826">
    <property type="entry name" value="MptE-like"/>
</dbReference>
<dbReference type="AlphaFoldDB" id="F8A864"/>
<dbReference type="eggNOG" id="COG2604">
    <property type="taxonomic scope" value="Bacteria"/>
</dbReference>
<dbReference type="STRING" id="667014.Thein_0450"/>
<dbReference type="RefSeq" id="WP_013907077.1">
    <property type="nucleotide sequence ID" value="NC_015681.1"/>
</dbReference>
<dbReference type="PaxDb" id="667014-Thein_0450"/>
<evidence type="ECO:0008006" key="5">
    <source>
        <dbReference type="Google" id="ProtNLM"/>
    </source>
</evidence>
<dbReference type="InterPro" id="IPR045376">
    <property type="entry name" value="Maf_N"/>
</dbReference>
<dbReference type="HOGENOM" id="CLU_015666_0_0_0"/>
<feature type="domain" description="Glycosyltransferase Maf N-terminal" evidence="2">
    <location>
        <begin position="10"/>
        <end position="232"/>
    </location>
</feature>
<dbReference type="KEGG" id="tid:Thein_0450"/>
<dbReference type="InterPro" id="IPR036715">
    <property type="entry name" value="A-2_3-sialylTrfase_sf"/>
</dbReference>
<keyword evidence="4" id="KW-1185">Reference proteome</keyword>
<feature type="domain" description="6-hydroxymethylpterin diphosphokinase MptE-like" evidence="1">
    <location>
        <begin position="254"/>
        <end position="422"/>
    </location>
</feature>
<dbReference type="EMBL" id="CP002683">
    <property type="protein sequence ID" value="AEH44332.1"/>
    <property type="molecule type" value="Genomic_DNA"/>
</dbReference>
<organism evidence="3 4">
    <name type="scientific">Thermodesulfatator indicus (strain DSM 15286 / JCM 11887 / CIR29812)</name>
    <dbReference type="NCBI Taxonomy" id="667014"/>
    <lineage>
        <taxon>Bacteria</taxon>
        <taxon>Pseudomonadati</taxon>
        <taxon>Thermodesulfobacteriota</taxon>
        <taxon>Thermodesulfobacteria</taxon>
        <taxon>Thermodesulfobacteriales</taxon>
        <taxon>Thermodesulfatatoraceae</taxon>
        <taxon>Thermodesulfatator</taxon>
    </lineage>
</organism>
<dbReference type="Proteomes" id="UP000006793">
    <property type="component" value="Chromosome"/>
</dbReference>
<evidence type="ECO:0000313" key="4">
    <source>
        <dbReference type="Proteomes" id="UP000006793"/>
    </source>
</evidence>
<dbReference type="OrthoDB" id="7254531at2"/>
<evidence type="ECO:0000313" key="3">
    <source>
        <dbReference type="EMBL" id="AEH44332.1"/>
    </source>
</evidence>
<protein>
    <recommendedName>
        <fullName evidence="5">DUF115 domain-containing protein</fullName>
    </recommendedName>
</protein>
<dbReference type="Pfam" id="PF01973">
    <property type="entry name" value="MptE-like"/>
    <property type="match status" value="1"/>
</dbReference>
<evidence type="ECO:0000259" key="2">
    <source>
        <dbReference type="Pfam" id="PF20157"/>
    </source>
</evidence>
<dbReference type="Gene3D" id="3.90.1480.10">
    <property type="entry name" value="Alpha-2,3-sialyltransferase"/>
    <property type="match status" value="1"/>
</dbReference>
<dbReference type="PANTHER" id="PTHR41786:SF1">
    <property type="entry name" value="6-HYDROXYMETHYLPTERIN DIPHOSPHOKINASE MPTE-LIKE DOMAIN-CONTAINING PROTEIN"/>
    <property type="match status" value="1"/>
</dbReference>
<accession>F8A864</accession>
<sequence>MNIQKQLEEKFKKNLAFFEKEFPEIYEKLLTKGKPKVEIDIISTTQINLIVDNAYVYPVSPKHFSLTQVENFLKSPRSLKSPASLSVPELETIVHTYLRKLCDSFASLGGKEENDFSFDGQNMQCLLMEGLLFGYQLEFLLDRLNIKNLVILEMDVELFKPSLYVLDWPKIARYFKEPGRRLDILIEDDPENLAKALIRLFIEDVSFLYFSFAYNFSMFRSPFWEKFEEKFLYFLQAFFRGWGFYDDEVVSLIHTLKNISQQVPVINLKKKLVPNCSACIVGSGPSLDAQLEWLREKRNSLVIFSCGTATKALEKADIKPDFHVELERTAVNYTALNLVKKEFLEEIPIIASCNVDSRIFSLTREPIMFPKYNDVGGKILYRYGKFEELAFCNPTVTNTGLALAINMGFKEIYLAGVDLGFIEPERHHSTKTIYYDEKSRFNIKKLEDTIPYERKDGKIVYTTGIFLYTKQVMEFLLKQYPVKVYNLSDTLPIEGTIPVSIDKACPNGRKDLIPLEELASNRYQAKIKPLEIAELVLASSARNLKLMKEAFSTELKTPHDLFVLIDNLWEIQKNWEKENEISHIMFGGSVKHFQHLLLTCSFKLPPEKFQGFVEGAKKVFIEFADKALANLEVLRDKIAAGELEEIKPNVLPPSKVEPVFYVLA</sequence>
<reference evidence="4" key="1">
    <citation type="submission" date="2011-04" db="EMBL/GenBank/DDBJ databases">
        <title>The complete genome of Thermodesulfatator indicus DSM 15286.</title>
        <authorList>
            <person name="Lucas S."/>
            <person name="Copeland A."/>
            <person name="Lapidus A."/>
            <person name="Bruce D."/>
            <person name="Goodwin L."/>
            <person name="Pitluck S."/>
            <person name="Peters L."/>
            <person name="Kyrpides N."/>
            <person name="Mavromatis K."/>
            <person name="Pagani I."/>
            <person name="Ivanova N."/>
            <person name="Saunders L."/>
            <person name="Detter J.C."/>
            <person name="Tapia R."/>
            <person name="Han C."/>
            <person name="Land M."/>
            <person name="Hauser L."/>
            <person name="Markowitz V."/>
            <person name="Cheng J.-F."/>
            <person name="Hugenholtz P."/>
            <person name="Woyke T."/>
            <person name="Wu D."/>
            <person name="Spring S."/>
            <person name="Schroeder M."/>
            <person name="Brambilla E."/>
            <person name="Klenk H.-P."/>
            <person name="Eisen J.A."/>
        </authorList>
    </citation>
    <scope>NUCLEOTIDE SEQUENCE [LARGE SCALE GENOMIC DNA]</scope>
    <source>
        <strain evidence="4">DSM 15286 / JCM 11887 / CIR29812</strain>
    </source>
</reference>
<reference evidence="3 4" key="2">
    <citation type="journal article" date="2012" name="Stand. Genomic Sci.">
        <title>Complete genome sequence of the thermophilic sulfate-reducing ocean bacterium Thermodesulfatator indicus type strain (CIR29812(T)).</title>
        <authorList>
            <person name="Anderson I."/>
            <person name="Saunders E."/>
            <person name="Lapidus A."/>
            <person name="Nolan M."/>
            <person name="Lucas S."/>
            <person name="Tice H."/>
            <person name="Del Rio T.G."/>
            <person name="Cheng J.F."/>
            <person name="Han C."/>
            <person name="Tapia R."/>
            <person name="Goodwin L.A."/>
            <person name="Pitluck S."/>
            <person name="Liolios K."/>
            <person name="Mavromatis K."/>
            <person name="Pagani I."/>
            <person name="Ivanova N."/>
            <person name="Mikhailova N."/>
            <person name="Pati A."/>
            <person name="Chen A."/>
            <person name="Palaniappan K."/>
            <person name="Land M."/>
            <person name="Hauser L."/>
            <person name="Jeffries C.D."/>
            <person name="Chang Y.J."/>
            <person name="Brambilla E.M."/>
            <person name="Rohde M."/>
            <person name="Spring S."/>
            <person name="Goker M."/>
            <person name="Detter J.C."/>
            <person name="Woyke T."/>
            <person name="Bristow J."/>
            <person name="Eisen J.A."/>
            <person name="Markowitz V."/>
            <person name="Hugenholtz P."/>
            <person name="Kyrpides N.C."/>
            <person name="Klenk H.P."/>
        </authorList>
    </citation>
    <scope>NUCLEOTIDE SEQUENCE [LARGE SCALE GENOMIC DNA]</scope>
    <source>
        <strain evidence="4">DSM 15286 / JCM 11887 / CIR29812</strain>
    </source>
</reference>
<proteinExistence type="predicted"/>
<dbReference type="SUPFAM" id="SSF102414">
    <property type="entry name" value="Alpha-2,3/8-sialyltransferase CstII"/>
    <property type="match status" value="1"/>
</dbReference>